<dbReference type="OrthoDB" id="6053103at2"/>
<sequence length="92" mass="10828">MPFQHDSSQQFIRIPLRRIEQRYGKDNHDNAGDDMVCCLRQVSKADAKYSFSFSTDHPNPWYHTLDFTFEGINETEYMKLIKLLSTHGLTED</sequence>
<accession>A0A2S8FR02</accession>
<organism evidence="1 2">
    <name type="scientific">Blastopirellula marina</name>
    <dbReference type="NCBI Taxonomy" id="124"/>
    <lineage>
        <taxon>Bacteria</taxon>
        <taxon>Pseudomonadati</taxon>
        <taxon>Planctomycetota</taxon>
        <taxon>Planctomycetia</taxon>
        <taxon>Pirellulales</taxon>
        <taxon>Pirellulaceae</taxon>
        <taxon>Blastopirellula</taxon>
    </lineage>
</organism>
<name>A0A2S8FR02_9BACT</name>
<reference evidence="1 2" key="1">
    <citation type="submission" date="2018-02" db="EMBL/GenBank/DDBJ databases">
        <title>Comparative genomes isolates from brazilian mangrove.</title>
        <authorList>
            <person name="Araujo J.E."/>
            <person name="Taketani R.G."/>
            <person name="Silva M.C.P."/>
            <person name="Loureco M.V."/>
            <person name="Andreote F.D."/>
        </authorList>
    </citation>
    <scope>NUCLEOTIDE SEQUENCE [LARGE SCALE GENOMIC DNA]</scope>
    <source>
        <strain evidence="1 2">Hex-1 MGV</strain>
    </source>
</reference>
<dbReference type="Proteomes" id="UP000238322">
    <property type="component" value="Unassembled WGS sequence"/>
</dbReference>
<proteinExistence type="predicted"/>
<comment type="caution">
    <text evidence="1">The sequence shown here is derived from an EMBL/GenBank/DDBJ whole genome shotgun (WGS) entry which is preliminary data.</text>
</comment>
<gene>
    <name evidence="1" type="ORF">C5Y83_13945</name>
</gene>
<dbReference type="RefSeq" id="WP_105330340.1">
    <property type="nucleotide sequence ID" value="NZ_PUHY01000010.1"/>
</dbReference>
<dbReference type="AlphaFoldDB" id="A0A2S8FR02"/>
<dbReference type="EMBL" id="PUHY01000010">
    <property type="protein sequence ID" value="PQO34609.1"/>
    <property type="molecule type" value="Genomic_DNA"/>
</dbReference>
<evidence type="ECO:0000313" key="2">
    <source>
        <dbReference type="Proteomes" id="UP000238322"/>
    </source>
</evidence>
<protein>
    <submittedName>
        <fullName evidence="1">Uncharacterized protein</fullName>
    </submittedName>
</protein>
<evidence type="ECO:0000313" key="1">
    <source>
        <dbReference type="EMBL" id="PQO34609.1"/>
    </source>
</evidence>